<evidence type="ECO:0000256" key="1">
    <source>
        <dbReference type="SAM" id="MobiDB-lite"/>
    </source>
</evidence>
<protein>
    <submittedName>
        <fullName evidence="2">Uncharacterized protein</fullName>
    </submittedName>
</protein>
<feature type="compositionally biased region" description="Polar residues" evidence="1">
    <location>
        <begin position="184"/>
        <end position="200"/>
    </location>
</feature>
<gene>
    <name evidence="2" type="ORF">DPMN_042800</name>
</gene>
<evidence type="ECO:0000313" key="2">
    <source>
        <dbReference type="EMBL" id="KAH3736237.1"/>
    </source>
</evidence>
<keyword evidence="3" id="KW-1185">Reference proteome</keyword>
<feature type="region of interest" description="Disordered" evidence="1">
    <location>
        <begin position="34"/>
        <end position="334"/>
    </location>
</feature>
<name>A0A9D4HXA9_DREPO</name>
<reference evidence="2" key="2">
    <citation type="submission" date="2020-11" db="EMBL/GenBank/DDBJ databases">
        <authorList>
            <person name="McCartney M.A."/>
            <person name="Auch B."/>
            <person name="Kono T."/>
            <person name="Mallez S."/>
            <person name="Becker A."/>
            <person name="Gohl D.M."/>
            <person name="Silverstein K.A.T."/>
            <person name="Koren S."/>
            <person name="Bechman K.B."/>
            <person name="Herman A."/>
            <person name="Abrahante J.E."/>
            <person name="Garbe J."/>
        </authorList>
    </citation>
    <scope>NUCLEOTIDE SEQUENCE</scope>
    <source>
        <strain evidence="2">Duluth1</strain>
        <tissue evidence="2">Whole animal</tissue>
    </source>
</reference>
<organism evidence="2 3">
    <name type="scientific">Dreissena polymorpha</name>
    <name type="common">Zebra mussel</name>
    <name type="synonym">Mytilus polymorpha</name>
    <dbReference type="NCBI Taxonomy" id="45954"/>
    <lineage>
        <taxon>Eukaryota</taxon>
        <taxon>Metazoa</taxon>
        <taxon>Spiralia</taxon>
        <taxon>Lophotrochozoa</taxon>
        <taxon>Mollusca</taxon>
        <taxon>Bivalvia</taxon>
        <taxon>Autobranchia</taxon>
        <taxon>Heteroconchia</taxon>
        <taxon>Euheterodonta</taxon>
        <taxon>Imparidentia</taxon>
        <taxon>Neoheterodontei</taxon>
        <taxon>Myida</taxon>
        <taxon>Dreissenoidea</taxon>
        <taxon>Dreissenidae</taxon>
        <taxon>Dreissena</taxon>
    </lineage>
</organism>
<dbReference type="EMBL" id="JAIWYP010000011">
    <property type="protein sequence ID" value="KAH3736237.1"/>
    <property type="molecule type" value="Genomic_DNA"/>
</dbReference>
<feature type="compositionally biased region" description="Basic and acidic residues" evidence="1">
    <location>
        <begin position="82"/>
        <end position="123"/>
    </location>
</feature>
<reference evidence="2" key="1">
    <citation type="journal article" date="2019" name="bioRxiv">
        <title>The Genome of the Zebra Mussel, Dreissena polymorpha: A Resource for Invasive Species Research.</title>
        <authorList>
            <person name="McCartney M.A."/>
            <person name="Auch B."/>
            <person name="Kono T."/>
            <person name="Mallez S."/>
            <person name="Zhang Y."/>
            <person name="Obille A."/>
            <person name="Becker A."/>
            <person name="Abrahante J.E."/>
            <person name="Garbe J."/>
            <person name="Badalamenti J.P."/>
            <person name="Herman A."/>
            <person name="Mangelson H."/>
            <person name="Liachko I."/>
            <person name="Sullivan S."/>
            <person name="Sone E.D."/>
            <person name="Koren S."/>
            <person name="Silverstein K.A.T."/>
            <person name="Beckman K.B."/>
            <person name="Gohl D.M."/>
        </authorList>
    </citation>
    <scope>NUCLEOTIDE SEQUENCE</scope>
    <source>
        <strain evidence="2">Duluth1</strain>
        <tissue evidence="2">Whole animal</tissue>
    </source>
</reference>
<feature type="compositionally biased region" description="Basic and acidic residues" evidence="1">
    <location>
        <begin position="204"/>
        <end position="263"/>
    </location>
</feature>
<dbReference type="AlphaFoldDB" id="A0A9D4HXA9"/>
<sequence>MAATTTDSPYWGHACFTNSPCLYFNYCLPFRSPPRRSFEEEPRYPRDDGRDRASNYRREPTPPGVDRHSFDPLPDPTPPPAIRERLGVRGSRDSQTDRGSEQVEGRRGDNKQGKGREPVKKDSSDEESSSEDSSPERELVVQKSSRGRQRSPSPSAKRPREVEKSAQRKQKSSSDEDSDVGDSRQNVKSYSTKVSKQPDYSPSRPKESASRQRSPELKQHSKRRELSEERSPLHERTVRSSRSKEESEREVTIRQSRDRDAAQKRRMQYSSSPENVIIKASRSFSGSSEEGTRRVVVVRKGSESQKMMKPASSEAEEEEEQRSRKRKVQSESDSEVNTLLFLYTNICVHFDFKMQMLSCSILF</sequence>
<evidence type="ECO:0000313" key="3">
    <source>
        <dbReference type="Proteomes" id="UP000828390"/>
    </source>
</evidence>
<dbReference type="Proteomes" id="UP000828390">
    <property type="component" value="Unassembled WGS sequence"/>
</dbReference>
<accession>A0A9D4HXA9</accession>
<feature type="compositionally biased region" description="Basic and acidic residues" evidence="1">
    <location>
        <begin position="36"/>
        <end position="70"/>
    </location>
</feature>
<proteinExistence type="predicted"/>
<comment type="caution">
    <text evidence="2">The sequence shown here is derived from an EMBL/GenBank/DDBJ whole genome shotgun (WGS) entry which is preliminary data.</text>
</comment>